<accession>A0A8H8P727</accession>
<dbReference type="SUPFAM" id="SSF52540">
    <property type="entry name" value="P-loop containing nucleoside triphosphate hydrolases"/>
    <property type="match status" value="2"/>
</dbReference>
<feature type="region of interest" description="Disordered" evidence="2">
    <location>
        <begin position="72"/>
        <end position="91"/>
    </location>
</feature>
<dbReference type="Pfam" id="PF20209">
    <property type="entry name" value="DUF6570"/>
    <property type="match status" value="1"/>
</dbReference>
<dbReference type="RefSeq" id="XP_043186160.1">
    <property type="nucleotide sequence ID" value="XM_043330815.1"/>
</dbReference>
<evidence type="ECO:0000259" key="4">
    <source>
        <dbReference type="Pfam" id="PF14214"/>
    </source>
</evidence>
<dbReference type="Proteomes" id="UP000650533">
    <property type="component" value="Chromosome 14"/>
</dbReference>
<evidence type="ECO:0000313" key="6">
    <source>
        <dbReference type="EMBL" id="QRW25923.1"/>
    </source>
</evidence>
<comment type="catalytic activity">
    <reaction evidence="1">
        <text>ATP + H2O = ADP + phosphate + H(+)</text>
        <dbReference type="Rhea" id="RHEA:13065"/>
        <dbReference type="ChEBI" id="CHEBI:15377"/>
        <dbReference type="ChEBI" id="CHEBI:15378"/>
        <dbReference type="ChEBI" id="CHEBI:30616"/>
        <dbReference type="ChEBI" id="CHEBI:43474"/>
        <dbReference type="ChEBI" id="CHEBI:456216"/>
        <dbReference type="EC" id="5.6.2.3"/>
    </reaction>
</comment>
<dbReference type="InterPro" id="IPR025476">
    <property type="entry name" value="Helitron_helicase-like"/>
</dbReference>
<gene>
    <name evidence="6" type="ORF">RhiXN_11000</name>
</gene>
<dbReference type="InterPro" id="IPR051055">
    <property type="entry name" value="PIF1_helicase"/>
</dbReference>
<keyword evidence="1" id="KW-0227">DNA damage</keyword>
<evidence type="ECO:0000313" key="7">
    <source>
        <dbReference type="Proteomes" id="UP000650533"/>
    </source>
</evidence>
<dbReference type="GO" id="GO:0006281">
    <property type="term" value="P:DNA repair"/>
    <property type="evidence" value="ECO:0007669"/>
    <property type="project" value="UniProtKB-KW"/>
</dbReference>
<dbReference type="Gene3D" id="3.40.50.300">
    <property type="entry name" value="P-loop containing nucleotide triphosphate hydrolases"/>
    <property type="match status" value="1"/>
</dbReference>
<dbReference type="Pfam" id="PF05970">
    <property type="entry name" value="PIF1"/>
    <property type="match status" value="1"/>
</dbReference>
<dbReference type="EC" id="5.6.2.3" evidence="1"/>
<protein>
    <recommendedName>
        <fullName evidence="1">ATP-dependent DNA helicase</fullName>
        <ecNumber evidence="1">5.6.2.3</ecNumber>
    </recommendedName>
</protein>
<dbReference type="GO" id="GO:0043139">
    <property type="term" value="F:5'-3' DNA helicase activity"/>
    <property type="evidence" value="ECO:0007669"/>
    <property type="project" value="UniProtKB-EC"/>
</dbReference>
<dbReference type="EMBL" id="CP059671">
    <property type="protein sequence ID" value="QRW25923.1"/>
    <property type="molecule type" value="Genomic_DNA"/>
</dbReference>
<dbReference type="Pfam" id="PF14214">
    <property type="entry name" value="Helitron_like_N"/>
    <property type="match status" value="1"/>
</dbReference>
<dbReference type="GO" id="GO:0000723">
    <property type="term" value="P:telomere maintenance"/>
    <property type="evidence" value="ECO:0007669"/>
    <property type="project" value="InterPro"/>
</dbReference>
<keyword evidence="1" id="KW-0378">Hydrolase</keyword>
<evidence type="ECO:0000259" key="3">
    <source>
        <dbReference type="Pfam" id="PF05970"/>
    </source>
</evidence>
<dbReference type="GeneID" id="67033278"/>
<dbReference type="PANTHER" id="PTHR47642:SF6">
    <property type="entry name" value="ATP-DEPENDENT DNA HELICASE"/>
    <property type="match status" value="1"/>
</dbReference>
<dbReference type="GO" id="GO:0005524">
    <property type="term" value="F:ATP binding"/>
    <property type="evidence" value="ECO:0007669"/>
    <property type="project" value="UniProtKB-KW"/>
</dbReference>
<comment type="similarity">
    <text evidence="1">Belongs to the helicase family.</text>
</comment>
<dbReference type="InterPro" id="IPR010285">
    <property type="entry name" value="DNA_helicase_pif1-like_DEAD"/>
</dbReference>
<feature type="domain" description="Helitron helicase-like" evidence="4">
    <location>
        <begin position="518"/>
        <end position="740"/>
    </location>
</feature>
<evidence type="ECO:0000256" key="2">
    <source>
        <dbReference type="SAM" id="MobiDB-lite"/>
    </source>
</evidence>
<feature type="compositionally biased region" description="Basic and acidic residues" evidence="2">
    <location>
        <begin position="72"/>
        <end position="88"/>
    </location>
</feature>
<reference evidence="6" key="1">
    <citation type="submission" date="2020-05" db="EMBL/GenBank/DDBJ databases">
        <title>Evolutionary and genomic comparisons of hybrid uninucleate and nonhybrid Rhizoctonia fungi.</title>
        <authorList>
            <person name="Li C."/>
            <person name="Chen X."/>
        </authorList>
    </citation>
    <scope>NUCLEOTIDE SEQUENCE</scope>
    <source>
        <strain evidence="6">AG-1 IA</strain>
    </source>
</reference>
<keyword evidence="1" id="KW-0547">Nucleotide-binding</keyword>
<dbReference type="GO" id="GO:0016787">
    <property type="term" value="F:hydrolase activity"/>
    <property type="evidence" value="ECO:0007669"/>
    <property type="project" value="UniProtKB-KW"/>
</dbReference>
<dbReference type="InterPro" id="IPR027417">
    <property type="entry name" value="P-loop_NTPase"/>
</dbReference>
<organism evidence="6 7">
    <name type="scientific">Rhizoctonia solani</name>
    <dbReference type="NCBI Taxonomy" id="456999"/>
    <lineage>
        <taxon>Eukaryota</taxon>
        <taxon>Fungi</taxon>
        <taxon>Dikarya</taxon>
        <taxon>Basidiomycota</taxon>
        <taxon>Agaricomycotina</taxon>
        <taxon>Agaricomycetes</taxon>
        <taxon>Cantharellales</taxon>
        <taxon>Ceratobasidiaceae</taxon>
        <taxon>Rhizoctonia</taxon>
    </lineage>
</organism>
<proteinExistence type="inferred from homology"/>
<keyword evidence="1" id="KW-0233">DNA recombination</keyword>
<evidence type="ECO:0000256" key="1">
    <source>
        <dbReference type="RuleBase" id="RU363044"/>
    </source>
</evidence>
<dbReference type="PANTHER" id="PTHR47642">
    <property type="entry name" value="ATP-DEPENDENT DNA HELICASE"/>
    <property type="match status" value="1"/>
</dbReference>
<keyword evidence="1 6" id="KW-0347">Helicase</keyword>
<keyword evidence="1" id="KW-0234">DNA repair</keyword>
<feature type="domain" description="DUF6570" evidence="5">
    <location>
        <begin position="213"/>
        <end position="358"/>
    </location>
</feature>
<dbReference type="InterPro" id="IPR046700">
    <property type="entry name" value="DUF6570"/>
</dbReference>
<feature type="domain" description="DNA helicase Pif1-like DEAD-box helicase" evidence="3">
    <location>
        <begin position="1341"/>
        <end position="1479"/>
    </location>
</feature>
<evidence type="ECO:0000259" key="5">
    <source>
        <dbReference type="Pfam" id="PF20209"/>
    </source>
</evidence>
<dbReference type="GO" id="GO:0006310">
    <property type="term" value="P:DNA recombination"/>
    <property type="evidence" value="ECO:0007669"/>
    <property type="project" value="UniProtKB-KW"/>
</dbReference>
<name>A0A8H8P727_9AGAM</name>
<dbReference type="KEGG" id="rsx:RhiXN_11000"/>
<keyword evidence="1" id="KW-0067">ATP-binding</keyword>
<comment type="cofactor">
    <cofactor evidence="1">
        <name>Mg(2+)</name>
        <dbReference type="ChEBI" id="CHEBI:18420"/>
    </cofactor>
</comment>
<sequence>MPTSLIDHFWNELTTKEIIDIISNCPDVHRPTVHFSACVLRDKRSILNKLLPLNPYWTEVLHAKIAEKHHAHRLARDKSRTQRIDRQRVSRQVARSGSDLGDFLDLPSPEESLQCYRSFYDATSNNALCKTICGICARWLNTQRYGFQKIKLANIQAPERLCPNTKHPSQELTGPLGCLLERQGCTWDKEEMDWVIDMCSDCFKDLEKPSPLPPKYSLANDLWIGPTPWVLQQLTIAEQLLIAHVYPRVFVVKLFPTGTTANGLPNDQIQRGMRGNITSFELNGQDISSMIEGNIMPRPTSILASVLSVTIIGVKKVPSPAALYIFRVCRQIIRTALLWLRQHNPTYYSHIHLDEVRISNLPVDDIPLEILVNIHHEEDPSIIHAESDGYVPTGDENSVLEQTDFVPSAEVYEDTVNDPDVVPLQYLGVHDNDLTKVPANELVTWGLQNICNSVNDREGAYAVRYGRPVNTFGQPRRGEIEQSTARDNYWERAFPLLYPYGLGGIERSRPVKLSFMDHVRWSLTYHDRRFRLHNSFIFVAFGIHQRREALGSVRLVMKRADFEATAGVLSTITPNDLNRAGAEERLGQPISNPSIRLLKRKMNEVSKRIPGSDASRLKLRSQIWSTSLYLNPPTLWITLNPDDLHDPIAQVLAGEEIDLDAFIKTAGPDRAQRARNIAKDPFAAGEFFNTLISATLEHLFGIKVQPSRTYSIMGVLGRVKAYFGTVECQGRGTLHLHMLLWLHKAPPPRHLKQMLDTKEFREKLVGYLRVNVRSYLPELGTSALLKAIPTNPEVGYSRPPHPDSPPKALQAQTRNLELEVVRTKQMHGCLYRKCLRFDKYANLVCKRRAPWDLSETDEVDSNEQEVPAPLAVTFLMGWGDSYRSHQYAPIFWSSFVSFIAQIYPGLGDRSISVRAEEQLQEDRLARDNNGGQNLGSLEFAGNTDISASNEQSSGHAEQESVLLVFNTNGQLRPRSQIDDYIYRAQEASHYNVLDYFVGTYETEKQSKKKTAYNLENEGDLIEPQIQEYLPGLPRKVGRPLHNRLEYLPGHPRGEHWVRVVRPQEHNTLPNMIGPYFPRRADADQSDRHAAWCLTLLKPWRSLAELKSTEQSWTDALKEFTETSSERILNIIDNLDHYRSCEAAAEYNQTDLDVIEEADIAGDEYDAVGSVTQMDQPISSLAVTRAMVEEAKNEWENTREAVHGLQAVKIGQSIGIFNSNEPKNVHEVNRATNQDLAKLTEWLNQLELERRVANETRTGSGDIPANPNEAGSPDVVPLEDIRARHSAETFSSPLQEEAIVPAAVDDLFPEQRRAFDIVRWHLTGYLWSQDYPTIQPPAQLLMLLIGEGGTGKSRVIQTITQEFKQQGASHMLLKSAYTGIAASLIDGQTTHHIAAISVRNKKQILSPEARIKLGLLWKNVKYLIIDEFSMLSKEFLARLSRHIEIAKLEYDPSAAGQPFGGVNVILGGDLHQFPPVASSSHGALFHPTRLSRENPDEAAVLGRALYERFNTVVKLRKQIRTIDPIWQEFLGRLRQGTVMEKDIKMLKQLVLTNPSYDTTDFGSKEWSEAILITPRHAVRTRWNDAAVGHHCKQTENQLYICAANDTCKGANGRRPLHLHEELVAARGVSDGRGRKGRNEKGGLPDEVYLAIGLKIMVTLNVQTDLDVANGARGTIVAIALDPDEPPIEVGQQKAKLSRLPAYILVKMDRTRAGALRDLSQGTLPIVPVMRTYNIIVPTMQSDGQVSNVRRTVERWQFPITPAYAFTDYRAQGQTIPAVLVDIATPPTGGGLNAANIYVALSRSSGRKTIRLLRDFDENIFAKPIDYNLMKEDERQEELDKKTEHWWTSMERTTQN</sequence>